<gene>
    <name evidence="3" type="ORF">ACFQGU_09285</name>
</gene>
<accession>A0ABW1T028</accession>
<name>A0ABW1T028_9ACTN</name>
<comment type="caution">
    <text evidence="3">The sequence shown here is derived from an EMBL/GenBank/DDBJ whole genome shotgun (WGS) entry which is preliminary data.</text>
</comment>
<dbReference type="EMBL" id="JBHSTI010000008">
    <property type="protein sequence ID" value="MFC6238071.1"/>
    <property type="molecule type" value="Genomic_DNA"/>
</dbReference>
<organism evidence="3 4">
    <name type="scientific">Longivirga aurantiaca</name>
    <dbReference type="NCBI Taxonomy" id="1837743"/>
    <lineage>
        <taxon>Bacteria</taxon>
        <taxon>Bacillati</taxon>
        <taxon>Actinomycetota</taxon>
        <taxon>Actinomycetes</taxon>
        <taxon>Sporichthyales</taxon>
        <taxon>Sporichthyaceae</taxon>
        <taxon>Longivirga</taxon>
    </lineage>
</organism>
<feature type="chain" id="PRO_5046086076" description="Lipoprotein" evidence="2">
    <location>
        <begin position="21"/>
        <end position="265"/>
    </location>
</feature>
<dbReference type="RefSeq" id="WP_386765951.1">
    <property type="nucleotide sequence ID" value="NZ_JBHSTI010000008.1"/>
</dbReference>
<proteinExistence type="predicted"/>
<dbReference type="PROSITE" id="PS51257">
    <property type="entry name" value="PROKAR_LIPOPROTEIN"/>
    <property type="match status" value="1"/>
</dbReference>
<evidence type="ECO:0000256" key="1">
    <source>
        <dbReference type="SAM" id="MobiDB-lite"/>
    </source>
</evidence>
<feature type="compositionally biased region" description="Low complexity" evidence="1">
    <location>
        <begin position="27"/>
        <end position="63"/>
    </location>
</feature>
<feature type="signal peptide" evidence="2">
    <location>
        <begin position="1"/>
        <end position="20"/>
    </location>
</feature>
<keyword evidence="4" id="KW-1185">Reference proteome</keyword>
<feature type="region of interest" description="Disordered" evidence="1">
    <location>
        <begin position="27"/>
        <end position="66"/>
    </location>
</feature>
<reference evidence="4" key="1">
    <citation type="journal article" date="2019" name="Int. J. Syst. Evol. Microbiol.">
        <title>The Global Catalogue of Microorganisms (GCM) 10K type strain sequencing project: providing services to taxonomists for standard genome sequencing and annotation.</title>
        <authorList>
            <consortium name="The Broad Institute Genomics Platform"/>
            <consortium name="The Broad Institute Genome Sequencing Center for Infectious Disease"/>
            <person name="Wu L."/>
            <person name="Ma J."/>
        </authorList>
    </citation>
    <scope>NUCLEOTIDE SEQUENCE [LARGE SCALE GENOMIC DNA]</scope>
    <source>
        <strain evidence="4">CGMCC 4.7317</strain>
    </source>
</reference>
<sequence>MLSTSRTRSLVLVVACLAVAACGPTPAPGLSASSSTPSTGASATSPTATTTTSATPSTQSATPVDRDPLTHKLLAEDFSQGPGVFHVGDLNGYTYAVKDGAYVITATSKPSGPAETYGEYARVAYAIDSSVDVVGAASAGTKTAVGIACFDAAGENGLMMLAAADGSGGAYLRFVNGVPDAEPLAEWGASLTSGAAVTSLRFLAAISNPLNDDVRLSGWVNGVAVPASPETDKFEGCAGMVLLLMAPTKGVSVSFDNARAIVPGE</sequence>
<evidence type="ECO:0000256" key="2">
    <source>
        <dbReference type="SAM" id="SignalP"/>
    </source>
</evidence>
<evidence type="ECO:0008006" key="5">
    <source>
        <dbReference type="Google" id="ProtNLM"/>
    </source>
</evidence>
<protein>
    <recommendedName>
        <fullName evidence="5">Lipoprotein</fullName>
    </recommendedName>
</protein>
<evidence type="ECO:0000313" key="4">
    <source>
        <dbReference type="Proteomes" id="UP001596138"/>
    </source>
</evidence>
<keyword evidence="2" id="KW-0732">Signal</keyword>
<dbReference type="Proteomes" id="UP001596138">
    <property type="component" value="Unassembled WGS sequence"/>
</dbReference>
<evidence type="ECO:0000313" key="3">
    <source>
        <dbReference type="EMBL" id="MFC6238071.1"/>
    </source>
</evidence>